<evidence type="ECO:0000256" key="1">
    <source>
        <dbReference type="SAM" id="SignalP"/>
    </source>
</evidence>
<dbReference type="PANTHER" id="PTHR34883:SF4">
    <property type="entry name" value="CUPREDOXIN"/>
    <property type="match status" value="1"/>
</dbReference>
<gene>
    <name evidence="2" type="ORF">DFH07DRAFT_851583</name>
</gene>
<keyword evidence="3" id="KW-1185">Reference proteome</keyword>
<proteinExistence type="predicted"/>
<protein>
    <submittedName>
        <fullName evidence="2">Cupredoxin</fullName>
    </submittedName>
</protein>
<dbReference type="SUPFAM" id="SSF49503">
    <property type="entry name" value="Cupredoxins"/>
    <property type="match status" value="2"/>
</dbReference>
<evidence type="ECO:0000313" key="2">
    <source>
        <dbReference type="EMBL" id="KAJ7727843.1"/>
    </source>
</evidence>
<dbReference type="InterPro" id="IPR052953">
    <property type="entry name" value="Ser-rich/MCO-related"/>
</dbReference>
<dbReference type="InterPro" id="IPR008972">
    <property type="entry name" value="Cupredoxin"/>
</dbReference>
<comment type="caution">
    <text evidence="2">The sequence shown here is derived from an EMBL/GenBank/DDBJ whole genome shotgun (WGS) entry which is preliminary data.</text>
</comment>
<dbReference type="PANTHER" id="PTHR34883">
    <property type="entry name" value="SERINE-RICH PROTEIN, PUTATIVE-RELATED-RELATED"/>
    <property type="match status" value="1"/>
</dbReference>
<keyword evidence="1" id="KW-0732">Signal</keyword>
<organism evidence="2 3">
    <name type="scientific">Mycena maculata</name>
    <dbReference type="NCBI Taxonomy" id="230809"/>
    <lineage>
        <taxon>Eukaryota</taxon>
        <taxon>Fungi</taxon>
        <taxon>Dikarya</taxon>
        <taxon>Basidiomycota</taxon>
        <taxon>Agaricomycotina</taxon>
        <taxon>Agaricomycetes</taxon>
        <taxon>Agaricomycetidae</taxon>
        <taxon>Agaricales</taxon>
        <taxon>Marasmiineae</taxon>
        <taxon>Mycenaceae</taxon>
        <taxon>Mycena</taxon>
    </lineage>
</organism>
<name>A0AAD7HT83_9AGAR</name>
<accession>A0AAD7HT83</accession>
<sequence>MFASLSLGLALLPFVLATVHDVQVGFNGTLQYSPEALSANPGDQVVFHFNPKNHTVSQSAFADPCGLKEGGFTSGFMPVAANTSADSLPTFTVVVNDTTPVWVYCAQAAGTPESHCGAGMVFAINCPSGDAPNSFTNFKNAALAVGASLSAAAASASATQAAATGYAPSPTFTAAYGGVTIPPAPSASVVTAAITLDSSSVWTTVYTSFANSPAATPVAAAGAVHTVVVGGTNKLFFSPSNITAAPRDTVVFQFQQKNHSVIQSSFPDPCRKLNAGNASAPAGFDSGYFPVGANDTVFPTWNLTVNDTAPIWAYCGQTSPESHCGAGMVFSINAVDGSARDFSAFQALAEQLNGTASDTSASASASPSSTAPSGALSLRVPGALLALVAIAASLL</sequence>
<dbReference type="Gene3D" id="2.60.40.420">
    <property type="entry name" value="Cupredoxins - blue copper proteins"/>
    <property type="match status" value="2"/>
</dbReference>
<feature type="signal peptide" evidence="1">
    <location>
        <begin position="1"/>
        <end position="17"/>
    </location>
</feature>
<dbReference type="AlphaFoldDB" id="A0AAD7HT83"/>
<dbReference type="Proteomes" id="UP001215280">
    <property type="component" value="Unassembled WGS sequence"/>
</dbReference>
<dbReference type="CDD" id="cd00920">
    <property type="entry name" value="Cupredoxin"/>
    <property type="match status" value="1"/>
</dbReference>
<reference evidence="2" key="1">
    <citation type="submission" date="2023-03" db="EMBL/GenBank/DDBJ databases">
        <title>Massive genome expansion in bonnet fungi (Mycena s.s.) driven by repeated elements and novel gene families across ecological guilds.</title>
        <authorList>
            <consortium name="Lawrence Berkeley National Laboratory"/>
            <person name="Harder C.B."/>
            <person name="Miyauchi S."/>
            <person name="Viragh M."/>
            <person name="Kuo A."/>
            <person name="Thoen E."/>
            <person name="Andreopoulos B."/>
            <person name="Lu D."/>
            <person name="Skrede I."/>
            <person name="Drula E."/>
            <person name="Henrissat B."/>
            <person name="Morin E."/>
            <person name="Kohler A."/>
            <person name="Barry K."/>
            <person name="LaButti K."/>
            <person name="Morin E."/>
            <person name="Salamov A."/>
            <person name="Lipzen A."/>
            <person name="Mereny Z."/>
            <person name="Hegedus B."/>
            <person name="Baldrian P."/>
            <person name="Stursova M."/>
            <person name="Weitz H."/>
            <person name="Taylor A."/>
            <person name="Grigoriev I.V."/>
            <person name="Nagy L.G."/>
            <person name="Martin F."/>
            <person name="Kauserud H."/>
        </authorList>
    </citation>
    <scope>NUCLEOTIDE SEQUENCE</scope>
    <source>
        <strain evidence="2">CBHHK188m</strain>
    </source>
</reference>
<evidence type="ECO:0000313" key="3">
    <source>
        <dbReference type="Proteomes" id="UP001215280"/>
    </source>
</evidence>
<dbReference type="EMBL" id="JARJLG010000209">
    <property type="protein sequence ID" value="KAJ7727843.1"/>
    <property type="molecule type" value="Genomic_DNA"/>
</dbReference>
<feature type="chain" id="PRO_5042228177" evidence="1">
    <location>
        <begin position="18"/>
        <end position="395"/>
    </location>
</feature>